<dbReference type="SUPFAM" id="SSF103473">
    <property type="entry name" value="MFS general substrate transporter"/>
    <property type="match status" value="1"/>
</dbReference>
<comment type="similarity">
    <text evidence="6">Belongs to the major facilitator superfamily. Spinster (TC 2.A.1.49) family.</text>
</comment>
<sequence length="151" mass="16476">METSFRPSKATMQFECKTLLLTSCLILLTTISTYDTIALDGVVPLLQKHFTLNNRQTALMKTISSTTSTVILLLMGIAGDRIGRRSLVLSTSLLWTLAMCLSILSGSEQYWLFLISRSIVSSGSAIISVIVPVVLADLYRDSGLGRAIMVN</sequence>
<dbReference type="PANTHER" id="PTHR23505:SF79">
    <property type="entry name" value="PROTEIN SPINSTER"/>
    <property type="match status" value="1"/>
</dbReference>
<dbReference type="AlphaFoldDB" id="A0AAN5CQJ1"/>
<evidence type="ECO:0000259" key="8">
    <source>
        <dbReference type="PROSITE" id="PS50850"/>
    </source>
</evidence>
<comment type="subcellular location">
    <subcellularLocation>
        <location evidence="1">Membrane</location>
        <topology evidence="1">Multi-pass membrane protein</topology>
    </subcellularLocation>
</comment>
<dbReference type="PANTHER" id="PTHR23505">
    <property type="entry name" value="SPINSTER"/>
    <property type="match status" value="1"/>
</dbReference>
<feature type="non-terminal residue" evidence="9">
    <location>
        <position position="151"/>
    </location>
</feature>
<evidence type="ECO:0000256" key="3">
    <source>
        <dbReference type="ARBA" id="ARBA00022692"/>
    </source>
</evidence>
<dbReference type="GO" id="GO:0016020">
    <property type="term" value="C:membrane"/>
    <property type="evidence" value="ECO:0007669"/>
    <property type="project" value="UniProtKB-SubCell"/>
</dbReference>
<evidence type="ECO:0000313" key="9">
    <source>
        <dbReference type="EMBL" id="GMR48722.1"/>
    </source>
</evidence>
<dbReference type="InterPro" id="IPR020846">
    <property type="entry name" value="MFS_dom"/>
</dbReference>
<evidence type="ECO:0000256" key="4">
    <source>
        <dbReference type="ARBA" id="ARBA00022989"/>
    </source>
</evidence>
<organism evidence="9 10">
    <name type="scientific">Pristionchus mayeri</name>
    <dbReference type="NCBI Taxonomy" id="1317129"/>
    <lineage>
        <taxon>Eukaryota</taxon>
        <taxon>Metazoa</taxon>
        <taxon>Ecdysozoa</taxon>
        <taxon>Nematoda</taxon>
        <taxon>Chromadorea</taxon>
        <taxon>Rhabditida</taxon>
        <taxon>Rhabditina</taxon>
        <taxon>Diplogasteromorpha</taxon>
        <taxon>Diplogasteroidea</taxon>
        <taxon>Neodiplogasteridae</taxon>
        <taxon>Pristionchus</taxon>
    </lineage>
</organism>
<evidence type="ECO:0000313" key="10">
    <source>
        <dbReference type="Proteomes" id="UP001328107"/>
    </source>
</evidence>
<dbReference type="Gene3D" id="1.20.1250.20">
    <property type="entry name" value="MFS general substrate transporter like domains"/>
    <property type="match status" value="1"/>
</dbReference>
<dbReference type="EMBL" id="BTRK01000004">
    <property type="protein sequence ID" value="GMR48722.1"/>
    <property type="molecule type" value="Genomic_DNA"/>
</dbReference>
<dbReference type="Pfam" id="PF07690">
    <property type="entry name" value="MFS_1"/>
    <property type="match status" value="1"/>
</dbReference>
<feature type="transmembrane region" description="Helical" evidence="7">
    <location>
        <begin position="110"/>
        <end position="139"/>
    </location>
</feature>
<proteinExistence type="inferred from homology"/>
<protein>
    <recommendedName>
        <fullName evidence="8">Major facilitator superfamily (MFS) profile domain-containing protein</fullName>
    </recommendedName>
</protein>
<keyword evidence="2" id="KW-0813">Transport</keyword>
<keyword evidence="5 7" id="KW-0472">Membrane</keyword>
<accession>A0AAN5CQJ1</accession>
<evidence type="ECO:0000256" key="6">
    <source>
        <dbReference type="ARBA" id="ARBA00024338"/>
    </source>
</evidence>
<evidence type="ECO:0000256" key="2">
    <source>
        <dbReference type="ARBA" id="ARBA00022448"/>
    </source>
</evidence>
<dbReference type="InterPro" id="IPR036259">
    <property type="entry name" value="MFS_trans_sf"/>
</dbReference>
<dbReference type="GO" id="GO:0022857">
    <property type="term" value="F:transmembrane transporter activity"/>
    <property type="evidence" value="ECO:0007669"/>
    <property type="project" value="InterPro"/>
</dbReference>
<keyword evidence="4 7" id="KW-1133">Transmembrane helix</keyword>
<dbReference type="PROSITE" id="PS50850">
    <property type="entry name" value="MFS"/>
    <property type="match status" value="1"/>
</dbReference>
<dbReference type="Proteomes" id="UP001328107">
    <property type="component" value="Unassembled WGS sequence"/>
</dbReference>
<keyword evidence="10" id="KW-1185">Reference proteome</keyword>
<feature type="transmembrane region" description="Helical" evidence="7">
    <location>
        <begin position="57"/>
        <end position="75"/>
    </location>
</feature>
<evidence type="ECO:0000256" key="1">
    <source>
        <dbReference type="ARBA" id="ARBA00004141"/>
    </source>
</evidence>
<evidence type="ECO:0000256" key="5">
    <source>
        <dbReference type="ARBA" id="ARBA00023136"/>
    </source>
</evidence>
<reference evidence="10" key="1">
    <citation type="submission" date="2022-10" db="EMBL/GenBank/DDBJ databases">
        <title>Genome assembly of Pristionchus species.</title>
        <authorList>
            <person name="Yoshida K."/>
            <person name="Sommer R.J."/>
        </authorList>
    </citation>
    <scope>NUCLEOTIDE SEQUENCE [LARGE SCALE GENOMIC DNA]</scope>
    <source>
        <strain evidence="10">RS5460</strain>
    </source>
</reference>
<gene>
    <name evidence="9" type="ORF">PMAYCL1PPCAC_18917</name>
</gene>
<dbReference type="InterPro" id="IPR011701">
    <property type="entry name" value="MFS"/>
</dbReference>
<feature type="transmembrane region" description="Helical" evidence="7">
    <location>
        <begin position="87"/>
        <end position="104"/>
    </location>
</feature>
<name>A0AAN5CQJ1_9BILA</name>
<evidence type="ECO:0000256" key="7">
    <source>
        <dbReference type="SAM" id="Phobius"/>
    </source>
</evidence>
<dbReference type="InterPro" id="IPR044770">
    <property type="entry name" value="MFS_spinster-like"/>
</dbReference>
<keyword evidence="3 7" id="KW-0812">Transmembrane</keyword>
<feature type="domain" description="Major facilitator superfamily (MFS) profile" evidence="8">
    <location>
        <begin position="21"/>
        <end position="151"/>
    </location>
</feature>
<comment type="caution">
    <text evidence="9">The sequence shown here is derived from an EMBL/GenBank/DDBJ whole genome shotgun (WGS) entry which is preliminary data.</text>
</comment>